<reference evidence="3 4" key="1">
    <citation type="submission" date="2021-03" db="EMBL/GenBank/DDBJ databases">
        <title>Fibrella sp. HMF5036 genome sequencing and assembly.</title>
        <authorList>
            <person name="Kang H."/>
            <person name="Kim H."/>
            <person name="Bae S."/>
            <person name="Joh K."/>
        </authorList>
    </citation>
    <scope>NUCLEOTIDE SEQUENCE [LARGE SCALE GENOMIC DNA]</scope>
    <source>
        <strain evidence="3 4">HMF5036</strain>
    </source>
</reference>
<protein>
    <submittedName>
        <fullName evidence="3">Uncharacterized protein</fullName>
    </submittedName>
</protein>
<feature type="chain" id="PRO_5036991982" evidence="2">
    <location>
        <begin position="20"/>
        <end position="79"/>
    </location>
</feature>
<evidence type="ECO:0000256" key="1">
    <source>
        <dbReference type="SAM" id="MobiDB-lite"/>
    </source>
</evidence>
<name>A0A939GAR0_9BACT</name>
<feature type="region of interest" description="Disordered" evidence="1">
    <location>
        <begin position="27"/>
        <end position="79"/>
    </location>
</feature>
<dbReference type="AlphaFoldDB" id="A0A939GAR0"/>
<keyword evidence="2" id="KW-0732">Signal</keyword>
<dbReference type="RefSeq" id="WP_207337757.1">
    <property type="nucleotide sequence ID" value="NZ_JAFMYU010000022.1"/>
</dbReference>
<evidence type="ECO:0000313" key="3">
    <source>
        <dbReference type="EMBL" id="MBO0933794.1"/>
    </source>
</evidence>
<dbReference type="Proteomes" id="UP000664795">
    <property type="component" value="Unassembled WGS sequence"/>
</dbReference>
<sequence length="79" mass="9020">MKRFLFFSFVILQPLLSVAQDSIAVKKPSPRMQENMPTRRGRGTAKPMPSPQYYRSKPSPRPALPKDSVIKGFNKRDTV</sequence>
<evidence type="ECO:0000313" key="4">
    <source>
        <dbReference type="Proteomes" id="UP000664795"/>
    </source>
</evidence>
<comment type="caution">
    <text evidence="3">The sequence shown here is derived from an EMBL/GenBank/DDBJ whole genome shotgun (WGS) entry which is preliminary data.</text>
</comment>
<dbReference type="EMBL" id="JAFMYU010000022">
    <property type="protein sequence ID" value="MBO0933794.1"/>
    <property type="molecule type" value="Genomic_DNA"/>
</dbReference>
<evidence type="ECO:0000256" key="2">
    <source>
        <dbReference type="SAM" id="SignalP"/>
    </source>
</evidence>
<organism evidence="3 4">
    <name type="scientific">Fibrella aquatilis</name>
    <dbReference type="NCBI Taxonomy" id="2817059"/>
    <lineage>
        <taxon>Bacteria</taxon>
        <taxon>Pseudomonadati</taxon>
        <taxon>Bacteroidota</taxon>
        <taxon>Cytophagia</taxon>
        <taxon>Cytophagales</taxon>
        <taxon>Spirosomataceae</taxon>
        <taxon>Fibrella</taxon>
    </lineage>
</organism>
<proteinExistence type="predicted"/>
<keyword evidence="4" id="KW-1185">Reference proteome</keyword>
<accession>A0A939GAR0</accession>
<gene>
    <name evidence="3" type="ORF">J2I48_22490</name>
</gene>
<feature type="signal peptide" evidence="2">
    <location>
        <begin position="1"/>
        <end position="19"/>
    </location>
</feature>